<keyword evidence="1" id="KW-0732">Signal</keyword>
<comment type="caution">
    <text evidence="2">The sequence shown here is derived from an EMBL/GenBank/DDBJ whole genome shotgun (WGS) entry which is preliminary data.</text>
</comment>
<sequence>MRSGFCVILLIVLSGCATTPVSNSSAKLAPSVQVLSNNYSFRTNSSATLIIKRDSGFMGSACNSRIYVDGTPVVDLGTTEYLELYLDEGLHILSAQPNGICAGGLSEIAIDLKAGKTSNYRVGMGTNGDYFLVPTAF</sequence>
<dbReference type="PROSITE" id="PS51257">
    <property type="entry name" value="PROKAR_LIPOPROTEIN"/>
    <property type="match status" value="1"/>
</dbReference>
<evidence type="ECO:0000313" key="2">
    <source>
        <dbReference type="EMBL" id="MEZ8180117.1"/>
    </source>
</evidence>
<feature type="chain" id="PRO_5045533025" description="Lipoprotein" evidence="1">
    <location>
        <begin position="18"/>
        <end position="137"/>
    </location>
</feature>
<keyword evidence="3" id="KW-1185">Reference proteome</keyword>
<evidence type="ECO:0000313" key="3">
    <source>
        <dbReference type="Proteomes" id="UP001569200"/>
    </source>
</evidence>
<reference evidence="2 3" key="1">
    <citation type="submission" date="2024-06" db="EMBL/GenBank/DDBJ databases">
        <authorList>
            <person name="Steensen K."/>
            <person name="Seneca J."/>
            <person name="Bartlau N."/>
            <person name="Yu A.X."/>
            <person name="Polz M.F."/>
        </authorList>
    </citation>
    <scope>NUCLEOTIDE SEQUENCE [LARGE SCALE GENOMIC DNA]</scope>
    <source>
        <strain evidence="2 3">1F145</strain>
    </source>
</reference>
<evidence type="ECO:0008006" key="4">
    <source>
        <dbReference type="Google" id="ProtNLM"/>
    </source>
</evidence>
<gene>
    <name evidence="2" type="ORF">ACED33_05480</name>
</gene>
<feature type="signal peptide" evidence="1">
    <location>
        <begin position="1"/>
        <end position="17"/>
    </location>
</feature>
<dbReference type="Proteomes" id="UP001569200">
    <property type="component" value="Unassembled WGS sequence"/>
</dbReference>
<protein>
    <recommendedName>
        <fullName evidence="4">Lipoprotein</fullName>
    </recommendedName>
</protein>
<dbReference type="EMBL" id="JBGOOW010000003">
    <property type="protein sequence ID" value="MEZ8180117.1"/>
    <property type="molecule type" value="Genomic_DNA"/>
</dbReference>
<evidence type="ECO:0000256" key="1">
    <source>
        <dbReference type="SAM" id="SignalP"/>
    </source>
</evidence>
<name>A0ABV4LNU4_VIBSP</name>
<accession>A0ABV4LNU4</accession>
<organism evidence="2 3">
    <name type="scientific">Vibrio splendidus</name>
    <dbReference type="NCBI Taxonomy" id="29497"/>
    <lineage>
        <taxon>Bacteria</taxon>
        <taxon>Pseudomonadati</taxon>
        <taxon>Pseudomonadota</taxon>
        <taxon>Gammaproteobacteria</taxon>
        <taxon>Vibrionales</taxon>
        <taxon>Vibrionaceae</taxon>
        <taxon>Vibrio</taxon>
    </lineage>
</organism>
<dbReference type="RefSeq" id="WP_102556435.1">
    <property type="nucleotide sequence ID" value="NZ_CAWNVS010000062.1"/>
</dbReference>
<proteinExistence type="predicted"/>